<evidence type="ECO:0000313" key="2">
    <source>
        <dbReference type="EMBL" id="KIZ01939.1"/>
    </source>
</evidence>
<dbReference type="InterPro" id="IPR052974">
    <property type="entry name" value="GH79_Enzymes"/>
</dbReference>
<gene>
    <name evidence="2" type="ORF">MNEG_6026</name>
</gene>
<sequence>MEIMKSLSSYGGGPLIVRVGGGSTDYQMTVPPKYVWESLNKLHAATGAKFILGLNLEGGDPELSKKQMQAAEENMTAGSILTFEIGNEPNFYTNKNGKSGNDYIGCCFVNDWNTHAIYMSCPDHKNPNDPACRRNQFAGPAWGHVNMYPSTLDWFLKSAGQKWLNLTTVHWYKATRETYNTASTLLDEEPIKKEMANLRELVKISNKWGKPLRVAEMNTISNSGRDGVSNVFAAALWTLDGCFEVAATGAVGVNLHQGAGQNLYTAIVRWYQDEGLGPVILRPAFYAIMLFKQAVRARSRMLPAAVASGPGEGLKVWPLWDEAEKELRIVVINKRANEAIDAVLRIAKPGGYGAASVARLVAAGDAPLQAKGGVSIGGITYGLGGKLQGTPAIETVARSASDGKLAWKIYMSPGSAALVTIKRLW</sequence>
<dbReference type="PANTHER" id="PTHR36183:SF2">
    <property type="entry name" value="BETA-GLUCURONIDASE C-TERMINAL DOMAIN-CONTAINING PROTEIN"/>
    <property type="match status" value="1"/>
</dbReference>
<comment type="similarity">
    <text evidence="1">Belongs to the glycosyl hydrolase 79 family.</text>
</comment>
<dbReference type="AlphaFoldDB" id="A0A0D2L454"/>
<dbReference type="Proteomes" id="UP000054498">
    <property type="component" value="Unassembled WGS sequence"/>
</dbReference>
<dbReference type="Gene3D" id="2.60.40.1180">
    <property type="entry name" value="Golgi alpha-mannosidase II"/>
    <property type="match status" value="1"/>
</dbReference>
<evidence type="ECO:0000313" key="3">
    <source>
        <dbReference type="Proteomes" id="UP000054498"/>
    </source>
</evidence>
<dbReference type="GO" id="GO:0016020">
    <property type="term" value="C:membrane"/>
    <property type="evidence" value="ECO:0007669"/>
    <property type="project" value="InterPro"/>
</dbReference>
<dbReference type="InterPro" id="IPR013780">
    <property type="entry name" value="Glyco_hydro_b"/>
</dbReference>
<proteinExistence type="inferred from homology"/>
<dbReference type="PANTHER" id="PTHR36183">
    <property type="entry name" value="BETA-GLUCURONIDASE"/>
    <property type="match status" value="1"/>
</dbReference>
<evidence type="ECO:0000256" key="1">
    <source>
        <dbReference type="ARBA" id="ARBA00009800"/>
    </source>
</evidence>
<dbReference type="GeneID" id="25738902"/>
<dbReference type="InterPro" id="IPR017853">
    <property type="entry name" value="GH"/>
</dbReference>
<accession>A0A0D2L454</accession>
<organism evidence="2 3">
    <name type="scientific">Monoraphidium neglectum</name>
    <dbReference type="NCBI Taxonomy" id="145388"/>
    <lineage>
        <taxon>Eukaryota</taxon>
        <taxon>Viridiplantae</taxon>
        <taxon>Chlorophyta</taxon>
        <taxon>core chlorophytes</taxon>
        <taxon>Chlorophyceae</taxon>
        <taxon>CS clade</taxon>
        <taxon>Sphaeropleales</taxon>
        <taxon>Selenastraceae</taxon>
        <taxon>Monoraphidium</taxon>
    </lineage>
</organism>
<dbReference type="OrthoDB" id="2796951at2759"/>
<reference evidence="2 3" key="1">
    <citation type="journal article" date="2013" name="BMC Genomics">
        <title>Reconstruction of the lipid metabolism for the microalga Monoraphidium neglectum from its genome sequence reveals characteristics suitable for biofuel production.</title>
        <authorList>
            <person name="Bogen C."/>
            <person name="Al-Dilaimi A."/>
            <person name="Albersmeier A."/>
            <person name="Wichmann J."/>
            <person name="Grundmann M."/>
            <person name="Rupp O."/>
            <person name="Lauersen K.J."/>
            <person name="Blifernez-Klassen O."/>
            <person name="Kalinowski J."/>
            <person name="Goesmann A."/>
            <person name="Mussgnug J.H."/>
            <person name="Kruse O."/>
        </authorList>
    </citation>
    <scope>NUCLEOTIDE SEQUENCE [LARGE SCALE GENOMIC DNA]</scope>
    <source>
        <strain evidence="2 3">SAG 48.87</strain>
    </source>
</reference>
<dbReference type="Pfam" id="PF03662">
    <property type="entry name" value="Glyco_hydro_79n"/>
    <property type="match status" value="1"/>
</dbReference>
<dbReference type="EMBL" id="KK101164">
    <property type="protein sequence ID" value="KIZ01939.1"/>
    <property type="molecule type" value="Genomic_DNA"/>
</dbReference>
<dbReference type="KEGG" id="mng:MNEG_6026"/>
<dbReference type="GO" id="GO:0016798">
    <property type="term" value="F:hydrolase activity, acting on glycosyl bonds"/>
    <property type="evidence" value="ECO:0007669"/>
    <property type="project" value="InterPro"/>
</dbReference>
<dbReference type="InterPro" id="IPR005199">
    <property type="entry name" value="Glyco_hydro_79"/>
</dbReference>
<keyword evidence="3" id="KW-1185">Reference proteome</keyword>
<dbReference type="SUPFAM" id="SSF51445">
    <property type="entry name" value="(Trans)glycosidases"/>
    <property type="match status" value="1"/>
</dbReference>
<dbReference type="RefSeq" id="XP_013900958.1">
    <property type="nucleotide sequence ID" value="XM_014045504.1"/>
</dbReference>
<dbReference type="Gene3D" id="3.20.20.80">
    <property type="entry name" value="Glycosidases"/>
    <property type="match status" value="1"/>
</dbReference>
<name>A0A0D2L454_9CHLO</name>
<evidence type="ECO:0008006" key="4">
    <source>
        <dbReference type="Google" id="ProtNLM"/>
    </source>
</evidence>
<protein>
    <recommendedName>
        <fullName evidence="4">Beta-glucuronidase C-terminal domain-containing protein</fullName>
    </recommendedName>
</protein>